<comment type="caution">
    <text evidence="2">The sequence shown here is derived from an EMBL/GenBank/DDBJ whole genome shotgun (WGS) entry which is preliminary data.</text>
</comment>
<proteinExistence type="predicted"/>
<accession>A0AAV1SH64</accession>
<organism evidence="2 3">
    <name type="scientific">Dovyalis caffra</name>
    <dbReference type="NCBI Taxonomy" id="77055"/>
    <lineage>
        <taxon>Eukaryota</taxon>
        <taxon>Viridiplantae</taxon>
        <taxon>Streptophyta</taxon>
        <taxon>Embryophyta</taxon>
        <taxon>Tracheophyta</taxon>
        <taxon>Spermatophyta</taxon>
        <taxon>Magnoliopsida</taxon>
        <taxon>eudicotyledons</taxon>
        <taxon>Gunneridae</taxon>
        <taxon>Pentapetalae</taxon>
        <taxon>rosids</taxon>
        <taxon>fabids</taxon>
        <taxon>Malpighiales</taxon>
        <taxon>Salicaceae</taxon>
        <taxon>Flacourtieae</taxon>
        <taxon>Dovyalis</taxon>
    </lineage>
</organism>
<dbReference type="AlphaFoldDB" id="A0AAV1SH64"/>
<keyword evidence="3" id="KW-1185">Reference proteome</keyword>
<dbReference type="EMBL" id="CAWUPB010001184">
    <property type="protein sequence ID" value="CAK7350706.1"/>
    <property type="molecule type" value="Genomic_DNA"/>
</dbReference>
<protein>
    <submittedName>
        <fullName evidence="2">Uncharacterized protein</fullName>
    </submittedName>
</protein>
<sequence length="236" mass="25099">MTVQVWLELLSTHCTNFREANAGGESSKERYRNPQITAWLASQVDDKGTALGNIVLPCNGAIGLSQPCFLLSTAACAGDFPSSFLSREFPEGLTSFNMMDDGFPDETHPSFSDNSSYLSSAAYLYNSSSIILSDSSSALQADAEVQGLAIMEPKEANRHLLSEPSSLGRKGNAGANDPGGTLASEKDNADTETKNGSDNSNVVDDETNQSHGTNGGQSSTIAHHHYPGRHYYPDGA</sequence>
<evidence type="ECO:0000313" key="3">
    <source>
        <dbReference type="Proteomes" id="UP001314170"/>
    </source>
</evidence>
<feature type="region of interest" description="Disordered" evidence="1">
    <location>
        <begin position="162"/>
        <end position="236"/>
    </location>
</feature>
<evidence type="ECO:0000313" key="2">
    <source>
        <dbReference type="EMBL" id="CAK7350706.1"/>
    </source>
</evidence>
<dbReference type="Proteomes" id="UP001314170">
    <property type="component" value="Unassembled WGS sequence"/>
</dbReference>
<name>A0AAV1SH64_9ROSI</name>
<evidence type="ECO:0000256" key="1">
    <source>
        <dbReference type="SAM" id="MobiDB-lite"/>
    </source>
</evidence>
<feature type="compositionally biased region" description="Polar residues" evidence="1">
    <location>
        <begin position="209"/>
        <end position="221"/>
    </location>
</feature>
<gene>
    <name evidence="2" type="ORF">DCAF_LOCUS23450</name>
</gene>
<feature type="compositionally biased region" description="Basic and acidic residues" evidence="1">
    <location>
        <begin position="184"/>
        <end position="195"/>
    </location>
</feature>
<reference evidence="2 3" key="1">
    <citation type="submission" date="2024-01" db="EMBL/GenBank/DDBJ databases">
        <authorList>
            <person name="Waweru B."/>
        </authorList>
    </citation>
    <scope>NUCLEOTIDE SEQUENCE [LARGE SCALE GENOMIC DNA]</scope>
</reference>